<comment type="caution">
    <text evidence="2">The sequence shown here is derived from an EMBL/GenBank/DDBJ whole genome shotgun (WGS) entry which is preliminary data.</text>
</comment>
<proteinExistence type="predicted"/>
<evidence type="ECO:0000313" key="2">
    <source>
        <dbReference type="EMBL" id="MDR6539070.1"/>
    </source>
</evidence>
<feature type="transmembrane region" description="Helical" evidence="1">
    <location>
        <begin position="351"/>
        <end position="371"/>
    </location>
</feature>
<protein>
    <recommendedName>
        <fullName evidence="4">4-amino-4-deoxy-L-arabinose transferase</fullName>
    </recommendedName>
</protein>
<accession>A0ABU1NM16</accession>
<keyword evidence="3" id="KW-1185">Reference proteome</keyword>
<reference evidence="2 3" key="1">
    <citation type="submission" date="2023-07" db="EMBL/GenBank/DDBJ databases">
        <title>Sorghum-associated microbial communities from plants grown in Nebraska, USA.</title>
        <authorList>
            <person name="Schachtman D."/>
        </authorList>
    </citation>
    <scope>NUCLEOTIDE SEQUENCE [LARGE SCALE GENOMIC DNA]</scope>
    <source>
        <strain evidence="2 3">DS1781</strain>
    </source>
</reference>
<name>A0ABU1NM16_9BURK</name>
<sequence>MKAMIDARAAVPAVRNWGLSWPLIVCISTIALIACQPGLLLRDADTYWHLAAGRWMLEHASIPTLDAFSHSMPGAPWTAFEWLSELVMVGVYRLGGWVGLVALAACCFGLVLALLMRFLLARMEPVHALLFTVLAGSMLLTHLLARPHVMAWLLLALWISALVGAAESRRSPPWWLLGLMVLWANMHGSFILGLLLGAGVALDAVLAHPRGMRRAAAKPWGLFVALSVGAGMVTPNGWQVLWHAVYIMGMKALSHIGEWRSPNFLEPSAFELWLLLVLALAFSGRVRLPWLRLVLVLGLVHMALKHQRNVAVLGLVAPFLMATPFARHWYATATPNRDAQALDRWFLSLAAPARPMAIAACACATALFAAASMHLRPPMPAPSITPRAAVEAAMAAGAKGRLLNEYSFGGFLIYEGIPVFIDGRADMYGDAFFQKFVDAVQVKERKQFIAFLDEHGFGWTLLAPGTSAIAVLDDLPGWRRVYADDTAVVHVHVGAASD</sequence>
<feature type="transmembrane region" description="Helical" evidence="1">
    <location>
        <begin position="220"/>
        <end position="242"/>
    </location>
</feature>
<feature type="transmembrane region" description="Helical" evidence="1">
    <location>
        <begin position="311"/>
        <end position="331"/>
    </location>
</feature>
<keyword evidence="1" id="KW-0812">Transmembrane</keyword>
<feature type="transmembrane region" description="Helical" evidence="1">
    <location>
        <begin position="174"/>
        <end position="200"/>
    </location>
</feature>
<dbReference type="Proteomes" id="UP001184230">
    <property type="component" value="Unassembled WGS sequence"/>
</dbReference>
<dbReference type="PROSITE" id="PS51257">
    <property type="entry name" value="PROKAR_LIPOPROTEIN"/>
    <property type="match status" value="1"/>
</dbReference>
<evidence type="ECO:0000256" key="1">
    <source>
        <dbReference type="SAM" id="Phobius"/>
    </source>
</evidence>
<feature type="transmembrane region" description="Helical" evidence="1">
    <location>
        <begin position="94"/>
        <end position="116"/>
    </location>
</feature>
<gene>
    <name evidence="2" type="ORF">J2739_004865</name>
</gene>
<evidence type="ECO:0000313" key="3">
    <source>
        <dbReference type="Proteomes" id="UP001184230"/>
    </source>
</evidence>
<dbReference type="RefSeq" id="WP_309906462.1">
    <property type="nucleotide sequence ID" value="NZ_JAVDRF010000013.1"/>
</dbReference>
<keyword evidence="1" id="KW-0472">Membrane</keyword>
<organism evidence="2 3">
    <name type="scientific">Variovorax soli</name>
    <dbReference type="NCBI Taxonomy" id="376815"/>
    <lineage>
        <taxon>Bacteria</taxon>
        <taxon>Pseudomonadati</taxon>
        <taxon>Pseudomonadota</taxon>
        <taxon>Betaproteobacteria</taxon>
        <taxon>Burkholderiales</taxon>
        <taxon>Comamonadaceae</taxon>
        <taxon>Variovorax</taxon>
    </lineage>
</organism>
<keyword evidence="1" id="KW-1133">Transmembrane helix</keyword>
<feature type="transmembrane region" description="Helical" evidence="1">
    <location>
        <begin position="128"/>
        <end position="145"/>
    </location>
</feature>
<feature type="transmembrane region" description="Helical" evidence="1">
    <location>
        <begin position="21"/>
        <end position="40"/>
    </location>
</feature>
<dbReference type="EMBL" id="JAVDRF010000013">
    <property type="protein sequence ID" value="MDR6539070.1"/>
    <property type="molecule type" value="Genomic_DNA"/>
</dbReference>
<feature type="transmembrane region" description="Helical" evidence="1">
    <location>
        <begin position="263"/>
        <end position="282"/>
    </location>
</feature>
<evidence type="ECO:0008006" key="4">
    <source>
        <dbReference type="Google" id="ProtNLM"/>
    </source>
</evidence>